<evidence type="ECO:0000256" key="1">
    <source>
        <dbReference type="SAM" id="Phobius"/>
    </source>
</evidence>
<reference evidence="2" key="1">
    <citation type="journal article" date="2020" name="mSystems">
        <title>Genome- and Community-Level Interaction Insights into Carbon Utilization and Element Cycling Functions of Hydrothermarchaeota in Hydrothermal Sediment.</title>
        <authorList>
            <person name="Zhou Z."/>
            <person name="Liu Y."/>
            <person name="Xu W."/>
            <person name="Pan J."/>
            <person name="Luo Z.H."/>
            <person name="Li M."/>
        </authorList>
    </citation>
    <scope>NUCLEOTIDE SEQUENCE [LARGE SCALE GENOMIC DNA]</scope>
    <source>
        <strain evidence="2">SpSt-774</strain>
    </source>
</reference>
<name>A0A7C4TIB2_UNCW3</name>
<sequence length="111" mass="12830">MNDYQPGDIVKVDLGKTIGHEQRGYRPAVVMFKYLFGVIIVIPLTKRKRNWWTIVKIEKSIGSLKRDSFALCHQIRAISQNRIRNKIGSIPIIYMGKIKTVLANIFEWGTK</sequence>
<dbReference type="PANTHER" id="PTHR33988">
    <property type="entry name" value="ENDORIBONUCLEASE MAZF-RELATED"/>
    <property type="match status" value="1"/>
</dbReference>
<accession>A0A7C4TIB2</accession>
<dbReference type="GO" id="GO:0004521">
    <property type="term" value="F:RNA endonuclease activity"/>
    <property type="evidence" value="ECO:0007669"/>
    <property type="project" value="TreeGrafter"/>
</dbReference>
<evidence type="ECO:0000313" key="2">
    <source>
        <dbReference type="EMBL" id="HGV97649.1"/>
    </source>
</evidence>
<protein>
    <submittedName>
        <fullName evidence="2">Type II toxin-antitoxin system PemK/MazF family toxin</fullName>
    </submittedName>
</protein>
<proteinExistence type="predicted"/>
<organism evidence="2">
    <name type="scientific">candidate division WOR-3 bacterium</name>
    <dbReference type="NCBI Taxonomy" id="2052148"/>
    <lineage>
        <taxon>Bacteria</taxon>
        <taxon>Bacteria division WOR-3</taxon>
    </lineage>
</organism>
<dbReference type="GO" id="GO:0003677">
    <property type="term" value="F:DNA binding"/>
    <property type="evidence" value="ECO:0007669"/>
    <property type="project" value="InterPro"/>
</dbReference>
<keyword evidence="1" id="KW-0812">Transmembrane</keyword>
<dbReference type="SUPFAM" id="SSF50118">
    <property type="entry name" value="Cell growth inhibitor/plasmid maintenance toxic component"/>
    <property type="match status" value="1"/>
</dbReference>
<keyword evidence="1" id="KW-0472">Membrane</keyword>
<dbReference type="GO" id="GO:0016075">
    <property type="term" value="P:rRNA catabolic process"/>
    <property type="evidence" value="ECO:0007669"/>
    <property type="project" value="TreeGrafter"/>
</dbReference>
<dbReference type="GO" id="GO:0006402">
    <property type="term" value="P:mRNA catabolic process"/>
    <property type="evidence" value="ECO:0007669"/>
    <property type="project" value="TreeGrafter"/>
</dbReference>
<dbReference type="PANTHER" id="PTHR33988:SF2">
    <property type="entry name" value="ENDORIBONUCLEASE MAZF"/>
    <property type="match status" value="1"/>
</dbReference>
<dbReference type="InterPro" id="IPR011067">
    <property type="entry name" value="Plasmid_toxin/cell-grow_inhib"/>
</dbReference>
<dbReference type="Pfam" id="PF02452">
    <property type="entry name" value="PemK_toxin"/>
    <property type="match status" value="1"/>
</dbReference>
<dbReference type="AlphaFoldDB" id="A0A7C4TIB2"/>
<feature type="transmembrane region" description="Helical" evidence="1">
    <location>
        <begin position="24"/>
        <end position="44"/>
    </location>
</feature>
<comment type="caution">
    <text evidence="2">The sequence shown here is derived from an EMBL/GenBank/DDBJ whole genome shotgun (WGS) entry which is preliminary data.</text>
</comment>
<dbReference type="EMBL" id="DTGZ01000093">
    <property type="protein sequence ID" value="HGV97649.1"/>
    <property type="molecule type" value="Genomic_DNA"/>
</dbReference>
<keyword evidence="1" id="KW-1133">Transmembrane helix</keyword>
<dbReference type="InterPro" id="IPR003477">
    <property type="entry name" value="PemK-like"/>
</dbReference>
<dbReference type="Gene3D" id="2.30.30.110">
    <property type="match status" value="1"/>
</dbReference>
<gene>
    <name evidence="2" type="ORF">ENV60_05070</name>
</gene>